<keyword evidence="3" id="KW-1185">Reference proteome</keyword>
<organism evidence="2 3">
    <name type="scientific">Asbolus verrucosus</name>
    <name type="common">Desert ironclad beetle</name>
    <dbReference type="NCBI Taxonomy" id="1661398"/>
    <lineage>
        <taxon>Eukaryota</taxon>
        <taxon>Metazoa</taxon>
        <taxon>Ecdysozoa</taxon>
        <taxon>Arthropoda</taxon>
        <taxon>Hexapoda</taxon>
        <taxon>Insecta</taxon>
        <taxon>Pterygota</taxon>
        <taxon>Neoptera</taxon>
        <taxon>Endopterygota</taxon>
        <taxon>Coleoptera</taxon>
        <taxon>Polyphaga</taxon>
        <taxon>Cucujiformia</taxon>
        <taxon>Tenebrionidae</taxon>
        <taxon>Pimeliinae</taxon>
        <taxon>Asbolus</taxon>
    </lineage>
</organism>
<gene>
    <name evidence="2" type="ORF">BDFB_003493</name>
</gene>
<keyword evidence="1" id="KW-0732">Signal</keyword>
<evidence type="ECO:0000256" key="1">
    <source>
        <dbReference type="SAM" id="SignalP"/>
    </source>
</evidence>
<feature type="chain" id="PRO_5019816762" evidence="1">
    <location>
        <begin position="23"/>
        <end position="85"/>
    </location>
</feature>
<protein>
    <submittedName>
        <fullName evidence="2">Uncharacterized protein</fullName>
    </submittedName>
</protein>
<proteinExistence type="predicted"/>
<dbReference type="Proteomes" id="UP000292052">
    <property type="component" value="Unassembled WGS sequence"/>
</dbReference>
<dbReference type="AlphaFoldDB" id="A0A482VQ91"/>
<dbReference type="EMBL" id="QDEB01079005">
    <property type="protein sequence ID" value="RZC34559.1"/>
    <property type="molecule type" value="Genomic_DNA"/>
</dbReference>
<accession>A0A482VQ91</accession>
<name>A0A482VQ91_ASBVE</name>
<feature type="signal peptide" evidence="1">
    <location>
        <begin position="1"/>
        <end position="22"/>
    </location>
</feature>
<comment type="caution">
    <text evidence="2">The sequence shown here is derived from an EMBL/GenBank/DDBJ whole genome shotgun (WGS) entry which is preliminary data.</text>
</comment>
<dbReference type="OrthoDB" id="6777727at2759"/>
<evidence type="ECO:0000313" key="3">
    <source>
        <dbReference type="Proteomes" id="UP000292052"/>
    </source>
</evidence>
<reference evidence="2 3" key="1">
    <citation type="submission" date="2017-03" db="EMBL/GenBank/DDBJ databases">
        <title>Genome of the blue death feigning beetle - Asbolus verrucosus.</title>
        <authorList>
            <person name="Rider S.D."/>
        </authorList>
    </citation>
    <scope>NUCLEOTIDE SEQUENCE [LARGE SCALE GENOMIC DNA]</scope>
    <source>
        <strain evidence="2">Butters</strain>
        <tissue evidence="2">Head and leg muscle</tissue>
    </source>
</reference>
<sequence length="85" mass="9553">MLTVRVLPVVLLLVFAMDSARCRSFDKNYYHVSTTTNGDDVDAEELVIFTQNELIKVKHAEVKPTSKTKEKSRCVGPATLMAMCF</sequence>
<evidence type="ECO:0000313" key="2">
    <source>
        <dbReference type="EMBL" id="RZC34559.1"/>
    </source>
</evidence>